<dbReference type="Proteomes" id="UP000606786">
    <property type="component" value="Unassembled WGS sequence"/>
</dbReference>
<dbReference type="AlphaFoldDB" id="A0A811U1B9"/>
<dbReference type="EMBL" id="CAJHJT010000001">
    <property type="protein sequence ID" value="CAD6992361.1"/>
    <property type="molecule type" value="Genomic_DNA"/>
</dbReference>
<keyword evidence="2" id="KW-1185">Reference proteome</keyword>
<accession>A0A811U1B9</accession>
<evidence type="ECO:0000313" key="1">
    <source>
        <dbReference type="EMBL" id="CAD6992361.1"/>
    </source>
</evidence>
<sequence length="108" mass="12166">MPIVQDENKSHNSVEAIDSNKTFDAYLHNNTLAKKSHHETGIPLKNCLTPESQTETRKALKNCLAFGARTLFRKRLTLETTILPTEFQEKLGKEQKSQSIKDPGSTLI</sequence>
<name>A0A811U1B9_CERCA</name>
<evidence type="ECO:0000313" key="2">
    <source>
        <dbReference type="Proteomes" id="UP000606786"/>
    </source>
</evidence>
<comment type="caution">
    <text evidence="1">The sequence shown here is derived from an EMBL/GenBank/DDBJ whole genome shotgun (WGS) entry which is preliminary data.</text>
</comment>
<reference evidence="1" key="1">
    <citation type="submission" date="2020-11" db="EMBL/GenBank/DDBJ databases">
        <authorList>
            <person name="Whitehead M."/>
        </authorList>
    </citation>
    <scope>NUCLEOTIDE SEQUENCE</scope>
    <source>
        <strain evidence="1">EGII</strain>
    </source>
</reference>
<proteinExistence type="predicted"/>
<feature type="non-terminal residue" evidence="1">
    <location>
        <position position="1"/>
    </location>
</feature>
<organism evidence="1 2">
    <name type="scientific">Ceratitis capitata</name>
    <name type="common">Mediterranean fruit fly</name>
    <name type="synonym">Tephritis capitata</name>
    <dbReference type="NCBI Taxonomy" id="7213"/>
    <lineage>
        <taxon>Eukaryota</taxon>
        <taxon>Metazoa</taxon>
        <taxon>Ecdysozoa</taxon>
        <taxon>Arthropoda</taxon>
        <taxon>Hexapoda</taxon>
        <taxon>Insecta</taxon>
        <taxon>Pterygota</taxon>
        <taxon>Neoptera</taxon>
        <taxon>Endopterygota</taxon>
        <taxon>Diptera</taxon>
        <taxon>Brachycera</taxon>
        <taxon>Muscomorpha</taxon>
        <taxon>Tephritoidea</taxon>
        <taxon>Tephritidae</taxon>
        <taxon>Ceratitis</taxon>
        <taxon>Ceratitis</taxon>
    </lineage>
</organism>
<gene>
    <name evidence="1" type="ORF">CCAP1982_LOCUS1225</name>
</gene>
<protein>
    <submittedName>
        <fullName evidence="1">(Mediterranean fruit fly) hypothetical protein</fullName>
    </submittedName>
</protein>